<dbReference type="EMBL" id="CP036339">
    <property type="protein sequence ID" value="QDT73410.1"/>
    <property type="molecule type" value="Genomic_DNA"/>
</dbReference>
<accession>A0A517TYF6</accession>
<evidence type="ECO:0000313" key="2">
    <source>
        <dbReference type="Proteomes" id="UP000317909"/>
    </source>
</evidence>
<name>A0A517TYF6_9BACT</name>
<keyword evidence="2" id="KW-1185">Reference proteome</keyword>
<reference evidence="1 2" key="1">
    <citation type="submission" date="2019-02" db="EMBL/GenBank/DDBJ databases">
        <title>Deep-cultivation of Planctomycetes and their phenomic and genomic characterization uncovers novel biology.</title>
        <authorList>
            <person name="Wiegand S."/>
            <person name="Jogler M."/>
            <person name="Boedeker C."/>
            <person name="Pinto D."/>
            <person name="Vollmers J."/>
            <person name="Rivas-Marin E."/>
            <person name="Kohn T."/>
            <person name="Peeters S.H."/>
            <person name="Heuer A."/>
            <person name="Rast P."/>
            <person name="Oberbeckmann S."/>
            <person name="Bunk B."/>
            <person name="Jeske O."/>
            <person name="Meyerdierks A."/>
            <person name="Storesund J.E."/>
            <person name="Kallscheuer N."/>
            <person name="Luecker S."/>
            <person name="Lage O.M."/>
            <person name="Pohl T."/>
            <person name="Merkel B.J."/>
            <person name="Hornburger P."/>
            <person name="Mueller R.-W."/>
            <person name="Bruemmer F."/>
            <person name="Labrenz M."/>
            <person name="Spormann A.M."/>
            <person name="Op den Camp H."/>
            <person name="Overmann J."/>
            <person name="Amann R."/>
            <person name="Jetten M.S.M."/>
            <person name="Mascher T."/>
            <person name="Medema M.H."/>
            <person name="Devos D.P."/>
            <person name="Kaster A.-K."/>
            <person name="Ovreas L."/>
            <person name="Rohde M."/>
            <person name="Galperin M.Y."/>
            <person name="Jogler C."/>
        </authorList>
    </citation>
    <scope>NUCLEOTIDE SEQUENCE [LARGE SCALE GENOMIC DNA]</scope>
    <source>
        <strain evidence="1 2">I41</strain>
    </source>
</reference>
<sequence>MGAKKYERPSIFLWSPFEATPPIICRSIETTTWILNANEYFVERSVIAEPPHEISYALKFVRGSVASTLSKERINRGNPHSILRVHSSQGIYDVAALR</sequence>
<proteinExistence type="predicted"/>
<dbReference type="KEGG" id="llh:I41_25990"/>
<protein>
    <submittedName>
        <fullName evidence="1">Uncharacterized protein</fullName>
    </submittedName>
</protein>
<organism evidence="1 2">
    <name type="scientific">Lacipirellula limnantheis</name>
    <dbReference type="NCBI Taxonomy" id="2528024"/>
    <lineage>
        <taxon>Bacteria</taxon>
        <taxon>Pseudomonadati</taxon>
        <taxon>Planctomycetota</taxon>
        <taxon>Planctomycetia</taxon>
        <taxon>Pirellulales</taxon>
        <taxon>Lacipirellulaceae</taxon>
        <taxon>Lacipirellula</taxon>
    </lineage>
</organism>
<dbReference type="Proteomes" id="UP000317909">
    <property type="component" value="Chromosome"/>
</dbReference>
<evidence type="ECO:0000313" key="1">
    <source>
        <dbReference type="EMBL" id="QDT73410.1"/>
    </source>
</evidence>
<gene>
    <name evidence="1" type="ORF">I41_25990</name>
</gene>
<dbReference type="AlphaFoldDB" id="A0A517TYF6"/>